<keyword evidence="6" id="KW-0418">Kinase</keyword>
<name>A0A932FW99_UNCTE</name>
<dbReference type="InterPro" id="IPR004358">
    <property type="entry name" value="Sig_transdc_His_kin-like_C"/>
</dbReference>
<dbReference type="InterPro" id="IPR003594">
    <property type="entry name" value="HATPase_dom"/>
</dbReference>
<feature type="modified residue" description="4-aspartylphosphate" evidence="7">
    <location>
        <position position="869"/>
    </location>
</feature>
<reference evidence="14" key="1">
    <citation type="submission" date="2020-07" db="EMBL/GenBank/DDBJ databases">
        <title>Huge and variable diversity of episymbiotic CPR bacteria and DPANN archaea in groundwater ecosystems.</title>
        <authorList>
            <person name="He C.Y."/>
            <person name="Keren R."/>
            <person name="Whittaker M."/>
            <person name="Farag I.F."/>
            <person name="Doudna J."/>
            <person name="Cate J.H.D."/>
            <person name="Banfield J.F."/>
        </authorList>
    </citation>
    <scope>NUCLEOTIDE SEQUENCE</scope>
    <source>
        <strain evidence="14">NC_groundwater_672_Ag_B-0.1um_62_36</strain>
    </source>
</reference>
<evidence type="ECO:0000256" key="9">
    <source>
        <dbReference type="SAM" id="Phobius"/>
    </source>
</evidence>
<accession>A0A932FW99</accession>
<dbReference type="InterPro" id="IPR005467">
    <property type="entry name" value="His_kinase_dom"/>
</dbReference>
<dbReference type="SMART" id="SM00387">
    <property type="entry name" value="HATPase_c"/>
    <property type="match status" value="1"/>
</dbReference>
<dbReference type="Pfam" id="PF00512">
    <property type="entry name" value="HisKA"/>
    <property type="match status" value="1"/>
</dbReference>
<dbReference type="Pfam" id="PF02518">
    <property type="entry name" value="HATPase_c"/>
    <property type="match status" value="1"/>
</dbReference>
<dbReference type="PANTHER" id="PTHR43065:SF42">
    <property type="entry name" value="TWO-COMPONENT SENSOR PPRA"/>
    <property type="match status" value="1"/>
</dbReference>
<dbReference type="PANTHER" id="PTHR43065">
    <property type="entry name" value="SENSOR HISTIDINE KINASE"/>
    <property type="match status" value="1"/>
</dbReference>
<dbReference type="EC" id="2.7.13.3" evidence="3"/>
<dbReference type="InterPro" id="IPR000014">
    <property type="entry name" value="PAS"/>
</dbReference>
<dbReference type="Gene3D" id="3.30.450.20">
    <property type="entry name" value="PAS domain"/>
    <property type="match status" value="1"/>
</dbReference>
<dbReference type="Proteomes" id="UP000769766">
    <property type="component" value="Unassembled WGS sequence"/>
</dbReference>
<feature type="domain" description="Response regulatory" evidence="11">
    <location>
        <begin position="818"/>
        <end position="934"/>
    </location>
</feature>
<proteinExistence type="predicted"/>
<dbReference type="SMART" id="SM00448">
    <property type="entry name" value="REC"/>
    <property type="match status" value="1"/>
</dbReference>
<dbReference type="SUPFAM" id="SSF55874">
    <property type="entry name" value="ATPase domain of HSP90 chaperone/DNA topoisomerase II/histidine kinase"/>
    <property type="match status" value="1"/>
</dbReference>
<dbReference type="Gene3D" id="3.30.450.40">
    <property type="match status" value="1"/>
</dbReference>
<evidence type="ECO:0000256" key="4">
    <source>
        <dbReference type="ARBA" id="ARBA00022553"/>
    </source>
</evidence>
<evidence type="ECO:0000256" key="1">
    <source>
        <dbReference type="ARBA" id="ARBA00000085"/>
    </source>
</evidence>
<dbReference type="Pfam" id="PF00072">
    <property type="entry name" value="Response_reg"/>
    <property type="match status" value="1"/>
</dbReference>
<evidence type="ECO:0000256" key="6">
    <source>
        <dbReference type="ARBA" id="ARBA00022777"/>
    </source>
</evidence>
<dbReference type="PRINTS" id="PR00344">
    <property type="entry name" value="BCTRLSENSOR"/>
</dbReference>
<keyword evidence="9" id="KW-0472">Membrane</keyword>
<evidence type="ECO:0000256" key="5">
    <source>
        <dbReference type="ARBA" id="ARBA00022679"/>
    </source>
</evidence>
<dbReference type="Gene3D" id="6.10.340.10">
    <property type="match status" value="1"/>
</dbReference>
<comment type="subcellular location">
    <subcellularLocation>
        <location evidence="2">Membrane</location>
    </subcellularLocation>
</comment>
<keyword evidence="5" id="KW-0808">Transferase</keyword>
<evidence type="ECO:0000256" key="7">
    <source>
        <dbReference type="PROSITE-ProRule" id="PRU00169"/>
    </source>
</evidence>
<feature type="domain" description="PAC" evidence="12">
    <location>
        <begin position="331"/>
        <end position="382"/>
    </location>
</feature>
<dbReference type="NCBIfam" id="TIGR00229">
    <property type="entry name" value="sensory_box"/>
    <property type="match status" value="1"/>
</dbReference>
<dbReference type="GO" id="GO:0000155">
    <property type="term" value="F:phosphorelay sensor kinase activity"/>
    <property type="evidence" value="ECO:0007669"/>
    <property type="project" value="InterPro"/>
</dbReference>
<dbReference type="AlphaFoldDB" id="A0A932FW99"/>
<comment type="catalytic activity">
    <reaction evidence="1">
        <text>ATP + protein L-histidine = ADP + protein N-phospho-L-histidine.</text>
        <dbReference type="EC" id="2.7.13.3"/>
    </reaction>
</comment>
<evidence type="ECO:0000256" key="2">
    <source>
        <dbReference type="ARBA" id="ARBA00004370"/>
    </source>
</evidence>
<dbReference type="SMART" id="SM00065">
    <property type="entry name" value="GAF"/>
    <property type="match status" value="1"/>
</dbReference>
<dbReference type="Pfam" id="PF13185">
    <property type="entry name" value="GAF_2"/>
    <property type="match status" value="1"/>
</dbReference>
<evidence type="ECO:0000256" key="3">
    <source>
        <dbReference type="ARBA" id="ARBA00012438"/>
    </source>
</evidence>
<keyword evidence="8" id="KW-0175">Coiled coil</keyword>
<dbReference type="SUPFAM" id="SSF47384">
    <property type="entry name" value="Homodimeric domain of signal transducing histidine kinase"/>
    <property type="match status" value="1"/>
</dbReference>
<dbReference type="PROSITE" id="PS50109">
    <property type="entry name" value="HIS_KIN"/>
    <property type="match status" value="1"/>
</dbReference>
<evidence type="ECO:0000259" key="13">
    <source>
        <dbReference type="PROSITE" id="PS50885"/>
    </source>
</evidence>
<evidence type="ECO:0000259" key="11">
    <source>
        <dbReference type="PROSITE" id="PS50110"/>
    </source>
</evidence>
<dbReference type="InterPro" id="IPR035965">
    <property type="entry name" value="PAS-like_dom_sf"/>
</dbReference>
<dbReference type="InterPro" id="IPR000700">
    <property type="entry name" value="PAS-assoc_C"/>
</dbReference>
<dbReference type="Gene3D" id="3.30.565.10">
    <property type="entry name" value="Histidine kinase-like ATPase, C-terminal domain"/>
    <property type="match status" value="1"/>
</dbReference>
<evidence type="ECO:0000313" key="15">
    <source>
        <dbReference type="Proteomes" id="UP000769766"/>
    </source>
</evidence>
<organism evidence="14 15">
    <name type="scientific">Tectimicrobiota bacterium</name>
    <dbReference type="NCBI Taxonomy" id="2528274"/>
    <lineage>
        <taxon>Bacteria</taxon>
        <taxon>Pseudomonadati</taxon>
        <taxon>Nitrospinota/Tectimicrobiota group</taxon>
        <taxon>Candidatus Tectimicrobiota</taxon>
    </lineage>
</organism>
<gene>
    <name evidence="14" type="ORF">HYY20_04405</name>
</gene>
<dbReference type="InterPro" id="IPR036890">
    <property type="entry name" value="HATPase_C_sf"/>
</dbReference>
<sequence>MTERVLVDYFRHRANDMAWHINEEFYRYYFNKWYAVEGASFDPLDQRHMRELDDLILHNMRSFRLERINFFDMTGRIIYSTRKDLVGGNAGHLPQVQQALKGEAVSRAVYSYQQDLRPPRPFHPALSADVIEIYIPMVCLNPDLPAYRKQVGVIEVYQDINMVRNWISQIQGYLAGMMGTLLALAIGSSFVALRRSTIRPLRQMMARIETAVVVSDGRLVMNKIEGGETYELNSLADSFNRMAQDAVEKSCQLEALGQQHKTIVEASQDCIILCDAQGRCLNINPYGNFVLELGSPEEVIGLHYAEIWGEPYRAKAHEALQGVLHGAPVIFEAEASTRRSQVQKWWHVILSPVCNDQGEVTHFIGVSRDITQHKRAEEAERRNRKTAESLAEAILCYLETEDIHPMAEIILQRCLALTQAEYGVVCDVRRKGELRLLAASEVILPVLEERASQKEGFFCVPMADPFLYAMAYFQQPLLTNDPASHPYWEVLPEGLPPVAALLLVPLKVQEEVVGLIGLANRPGGFIEQDQREVEALAPMVALAISRAQMEEERKALQRQLLRSQRMEATGRLAGGMAHDFNNLLTVIISYGELLSRRVGSEGPLYRDVEQILRASHRATDLTRQLLAFSRKQVMEPRVLDLNQILTDLSKMLRRVIGEDVDLVVVPTANLGRVRADAGQIEQVIVNLVVNARDAMPEGGRLALETANVELDEDYARIYAEVTPGRYVQVMVSDTGCGMTDEVMAHLFEPFFTTKGEGKGTGLGLSTVYGIVKQHGGHIGVYSEPGKGTSFKIYLPRVDEPVKPVQNPVWEELPRGSETLLLVEDEEAVRAVATRALEGLGYQVLSCRSGEEALDNLVDGNDSIDLLITDIILPGINGKDLADRVREISSVEKVLYVSGYTGDAVGHQGLLEPGSAFLQKPFNLSAIARKVREVLDG</sequence>
<keyword evidence="9" id="KW-0812">Transmembrane</keyword>
<dbReference type="InterPro" id="IPR003661">
    <property type="entry name" value="HisK_dim/P_dom"/>
</dbReference>
<dbReference type="SUPFAM" id="SSF55785">
    <property type="entry name" value="PYP-like sensor domain (PAS domain)"/>
    <property type="match status" value="1"/>
</dbReference>
<feature type="domain" description="Histidine kinase" evidence="10">
    <location>
        <begin position="575"/>
        <end position="798"/>
    </location>
</feature>
<evidence type="ECO:0000259" key="10">
    <source>
        <dbReference type="PROSITE" id="PS50109"/>
    </source>
</evidence>
<dbReference type="PROSITE" id="PS50110">
    <property type="entry name" value="RESPONSE_REGULATORY"/>
    <property type="match status" value="1"/>
</dbReference>
<dbReference type="InterPro" id="IPR001789">
    <property type="entry name" value="Sig_transdc_resp-reg_receiver"/>
</dbReference>
<dbReference type="SUPFAM" id="SSF52172">
    <property type="entry name" value="CheY-like"/>
    <property type="match status" value="1"/>
</dbReference>
<protein>
    <recommendedName>
        <fullName evidence="3">histidine kinase</fullName>
        <ecNumber evidence="3">2.7.13.3</ecNumber>
    </recommendedName>
</protein>
<dbReference type="InterPro" id="IPR013656">
    <property type="entry name" value="PAS_4"/>
</dbReference>
<dbReference type="GO" id="GO:0016020">
    <property type="term" value="C:membrane"/>
    <property type="evidence" value="ECO:0007669"/>
    <property type="project" value="UniProtKB-SubCell"/>
</dbReference>
<dbReference type="SUPFAM" id="SSF55781">
    <property type="entry name" value="GAF domain-like"/>
    <property type="match status" value="1"/>
</dbReference>
<dbReference type="PROSITE" id="PS50113">
    <property type="entry name" value="PAC"/>
    <property type="match status" value="1"/>
</dbReference>
<dbReference type="CDD" id="cd00082">
    <property type="entry name" value="HisKA"/>
    <property type="match status" value="1"/>
</dbReference>
<feature type="coiled-coil region" evidence="8">
    <location>
        <begin position="539"/>
        <end position="566"/>
    </location>
</feature>
<dbReference type="InterPro" id="IPR036097">
    <property type="entry name" value="HisK_dim/P_sf"/>
</dbReference>
<dbReference type="Pfam" id="PF08448">
    <property type="entry name" value="PAS_4"/>
    <property type="match status" value="1"/>
</dbReference>
<comment type="caution">
    <text evidence="14">The sequence shown here is derived from an EMBL/GenBank/DDBJ whole genome shotgun (WGS) entry which is preliminary data.</text>
</comment>
<dbReference type="CDD" id="cd16919">
    <property type="entry name" value="HATPase_CckA-like"/>
    <property type="match status" value="1"/>
</dbReference>
<dbReference type="PROSITE" id="PS50885">
    <property type="entry name" value="HAMP"/>
    <property type="match status" value="1"/>
</dbReference>
<dbReference type="Gene3D" id="1.10.287.130">
    <property type="match status" value="1"/>
</dbReference>
<evidence type="ECO:0000259" key="12">
    <source>
        <dbReference type="PROSITE" id="PS50113"/>
    </source>
</evidence>
<dbReference type="InterPro" id="IPR003660">
    <property type="entry name" value="HAMP_dom"/>
</dbReference>
<keyword evidence="4 7" id="KW-0597">Phosphoprotein</keyword>
<dbReference type="CDD" id="cd00130">
    <property type="entry name" value="PAS"/>
    <property type="match status" value="1"/>
</dbReference>
<keyword evidence="9" id="KW-1133">Transmembrane helix</keyword>
<feature type="domain" description="HAMP" evidence="13">
    <location>
        <begin position="195"/>
        <end position="251"/>
    </location>
</feature>
<dbReference type="InterPro" id="IPR011006">
    <property type="entry name" value="CheY-like_superfamily"/>
</dbReference>
<dbReference type="Gene3D" id="3.40.50.2300">
    <property type="match status" value="1"/>
</dbReference>
<dbReference type="InterPro" id="IPR029016">
    <property type="entry name" value="GAF-like_dom_sf"/>
</dbReference>
<dbReference type="SMART" id="SM00388">
    <property type="entry name" value="HisKA"/>
    <property type="match status" value="1"/>
</dbReference>
<dbReference type="InterPro" id="IPR003018">
    <property type="entry name" value="GAF"/>
</dbReference>
<dbReference type="EMBL" id="JACPRF010000137">
    <property type="protein sequence ID" value="MBI2876102.1"/>
    <property type="molecule type" value="Genomic_DNA"/>
</dbReference>
<feature type="transmembrane region" description="Helical" evidence="9">
    <location>
        <begin position="172"/>
        <end position="193"/>
    </location>
</feature>
<evidence type="ECO:0000256" key="8">
    <source>
        <dbReference type="SAM" id="Coils"/>
    </source>
</evidence>
<evidence type="ECO:0000313" key="14">
    <source>
        <dbReference type="EMBL" id="MBI2876102.1"/>
    </source>
</evidence>